<dbReference type="InterPro" id="IPR031893">
    <property type="entry name" value="Phage_tail_APC"/>
</dbReference>
<reference evidence="2" key="1">
    <citation type="submission" date="2023-11" db="EMBL/GenBank/DDBJ databases">
        <title>Identification and selenium tolerance of Delftia acidovorans R3-25.</title>
        <authorList>
            <person name="Zhang S."/>
            <person name="Liu Y."/>
            <person name="Guo Y."/>
        </authorList>
    </citation>
    <scope>NUCLEOTIDE SEQUENCE</scope>
    <source>
        <strain evidence="2">R3-25</strain>
    </source>
</reference>
<feature type="domain" description="Phage tail assembly chaperone-like" evidence="1">
    <location>
        <begin position="16"/>
        <end position="74"/>
    </location>
</feature>
<dbReference type="RefSeq" id="WP_063326665.1">
    <property type="nucleotide sequence ID" value="NZ_JAWWMZ010000003.1"/>
</dbReference>
<proteinExistence type="predicted"/>
<dbReference type="EMBL" id="JAWWMZ010000003">
    <property type="protein sequence ID" value="MDX4954010.1"/>
    <property type="molecule type" value="Genomic_DNA"/>
</dbReference>
<dbReference type="Proteomes" id="UP001287445">
    <property type="component" value="Unassembled WGS sequence"/>
</dbReference>
<evidence type="ECO:0000313" key="2">
    <source>
        <dbReference type="EMBL" id="MDX4954010.1"/>
    </source>
</evidence>
<evidence type="ECO:0000259" key="1">
    <source>
        <dbReference type="Pfam" id="PF16778"/>
    </source>
</evidence>
<protein>
    <submittedName>
        <fullName evidence="2">Phage tail assembly chaperone</fullName>
    </submittedName>
</protein>
<name>A0AAJ2R1D2_DELAC</name>
<dbReference type="AlphaFoldDB" id="A0AAJ2R1D2"/>
<organism evidence="2 3">
    <name type="scientific">Delftia acidovorans</name>
    <name type="common">Pseudomonas acidovorans</name>
    <name type="synonym">Comamonas acidovorans</name>
    <dbReference type="NCBI Taxonomy" id="80866"/>
    <lineage>
        <taxon>Bacteria</taxon>
        <taxon>Pseudomonadati</taxon>
        <taxon>Pseudomonadota</taxon>
        <taxon>Betaproteobacteria</taxon>
        <taxon>Burkholderiales</taxon>
        <taxon>Comamonadaceae</taxon>
        <taxon>Delftia</taxon>
    </lineage>
</organism>
<gene>
    <name evidence="2" type="ORF">SGN30_11370</name>
</gene>
<accession>A0AAJ2R1D2</accession>
<dbReference type="Gene3D" id="6.10.140.1310">
    <property type="match status" value="1"/>
</dbReference>
<sequence length="74" mass="8522">MLSNSGAWTLNEAAAWATVRADRDRRIAACDWRVTRAQEEGRRLEPEWMAYRQALRDITDQPDPLTIVWPTPPA</sequence>
<dbReference type="Pfam" id="PF16778">
    <property type="entry name" value="Phage_tail_APC"/>
    <property type="match status" value="1"/>
</dbReference>
<evidence type="ECO:0000313" key="3">
    <source>
        <dbReference type="Proteomes" id="UP001287445"/>
    </source>
</evidence>
<comment type="caution">
    <text evidence="2">The sequence shown here is derived from an EMBL/GenBank/DDBJ whole genome shotgun (WGS) entry which is preliminary data.</text>
</comment>